<dbReference type="InterPro" id="IPR007182">
    <property type="entry name" value="MnhB"/>
</dbReference>
<dbReference type="AlphaFoldDB" id="A0A226BXZ9"/>
<organism evidence="9 10">
    <name type="scientific">Natranaerobius trueperi</name>
    <dbReference type="NCBI Taxonomy" id="759412"/>
    <lineage>
        <taxon>Bacteria</taxon>
        <taxon>Bacillati</taxon>
        <taxon>Bacillota</taxon>
        <taxon>Clostridia</taxon>
        <taxon>Natranaerobiales</taxon>
        <taxon>Natranaerobiaceae</taxon>
        <taxon>Natranaerobius</taxon>
    </lineage>
</organism>
<keyword evidence="3" id="KW-1003">Cell membrane</keyword>
<dbReference type="PANTHER" id="PTHR33932:SF4">
    <property type="entry name" value="NA(+)_H(+) ANTIPORTER SUBUNIT B"/>
    <property type="match status" value="1"/>
</dbReference>
<evidence type="ECO:0000256" key="4">
    <source>
        <dbReference type="ARBA" id="ARBA00022692"/>
    </source>
</evidence>
<feature type="transmembrane region" description="Helical" evidence="7">
    <location>
        <begin position="88"/>
        <end position="107"/>
    </location>
</feature>
<feature type="transmembrane region" description="Helical" evidence="7">
    <location>
        <begin position="113"/>
        <end position="136"/>
    </location>
</feature>
<dbReference type="EMBL" id="NIQC01000010">
    <property type="protein sequence ID" value="OWZ83908.1"/>
    <property type="molecule type" value="Genomic_DNA"/>
</dbReference>
<sequence length="141" mass="15489">MKDLILRVVARALIPFIIIYGLFVIFFGHVSPGGGFSGGATLGAGLILYRLTFKGAEVDAGSMINSKIKTFSELLEHKGMLIQAITGIYTFLIGLIFIAIIFPIPYISFHSNWFNIANGFKVALSIAKLFFLLNLIEAEEE</sequence>
<reference evidence="9 10" key="1">
    <citation type="submission" date="2017-06" db="EMBL/GenBank/DDBJ databases">
        <title>Draft Genome Sequence of Natranaerobius trueperi halophilic, alkalithermophilic bacteria from soda lakes.</title>
        <authorList>
            <person name="Zhao B."/>
        </authorList>
    </citation>
    <scope>NUCLEOTIDE SEQUENCE [LARGE SCALE GENOMIC DNA]</scope>
    <source>
        <strain evidence="9 10">DSM 18760</strain>
    </source>
</reference>
<evidence type="ECO:0000256" key="6">
    <source>
        <dbReference type="ARBA" id="ARBA00023136"/>
    </source>
</evidence>
<evidence type="ECO:0000313" key="9">
    <source>
        <dbReference type="EMBL" id="OWZ83908.1"/>
    </source>
</evidence>
<gene>
    <name evidence="9" type="ORF">CDO51_05845</name>
</gene>
<comment type="caution">
    <text evidence="9">The sequence shown here is derived from an EMBL/GenBank/DDBJ whole genome shotgun (WGS) entry which is preliminary data.</text>
</comment>
<comment type="subcellular location">
    <subcellularLocation>
        <location evidence="1">Cell membrane</location>
        <topology evidence="1">Multi-pass membrane protein</topology>
    </subcellularLocation>
</comment>
<keyword evidence="10" id="KW-1185">Reference proteome</keyword>
<proteinExistence type="inferred from homology"/>
<evidence type="ECO:0000256" key="5">
    <source>
        <dbReference type="ARBA" id="ARBA00022989"/>
    </source>
</evidence>
<evidence type="ECO:0000256" key="2">
    <source>
        <dbReference type="ARBA" id="ARBA00009425"/>
    </source>
</evidence>
<feature type="transmembrane region" description="Helical" evidence="7">
    <location>
        <begin position="36"/>
        <end position="53"/>
    </location>
</feature>
<dbReference type="Proteomes" id="UP000214588">
    <property type="component" value="Unassembled WGS sequence"/>
</dbReference>
<evidence type="ECO:0000259" key="8">
    <source>
        <dbReference type="Pfam" id="PF04039"/>
    </source>
</evidence>
<dbReference type="PANTHER" id="PTHR33932">
    <property type="entry name" value="NA(+)/H(+) ANTIPORTER SUBUNIT B"/>
    <property type="match status" value="1"/>
</dbReference>
<evidence type="ECO:0000256" key="3">
    <source>
        <dbReference type="ARBA" id="ARBA00022475"/>
    </source>
</evidence>
<dbReference type="Pfam" id="PF04039">
    <property type="entry name" value="MnhB"/>
    <property type="match status" value="1"/>
</dbReference>
<name>A0A226BXZ9_9FIRM</name>
<protein>
    <recommendedName>
        <fullName evidence="8">Na+/H+ antiporter MnhB subunit-related protein domain-containing protein</fullName>
    </recommendedName>
</protein>
<dbReference type="RefSeq" id="WP_089023368.1">
    <property type="nucleotide sequence ID" value="NZ_NIQC01000010.1"/>
</dbReference>
<keyword evidence="6 7" id="KW-0472">Membrane</keyword>
<comment type="similarity">
    <text evidence="2">Belongs to the CPA3 antiporters (TC 2.A.63) subunit B family.</text>
</comment>
<dbReference type="GO" id="GO:0005886">
    <property type="term" value="C:plasma membrane"/>
    <property type="evidence" value="ECO:0007669"/>
    <property type="project" value="UniProtKB-SubCell"/>
</dbReference>
<evidence type="ECO:0000313" key="10">
    <source>
        <dbReference type="Proteomes" id="UP000214588"/>
    </source>
</evidence>
<keyword evidence="5 7" id="KW-1133">Transmembrane helix</keyword>
<feature type="domain" description="Na+/H+ antiporter MnhB subunit-related protein" evidence="8">
    <location>
        <begin position="5"/>
        <end position="122"/>
    </location>
</feature>
<accession>A0A226BXZ9</accession>
<dbReference type="OrthoDB" id="1752329at2"/>
<keyword evidence="4 7" id="KW-0812">Transmembrane</keyword>
<evidence type="ECO:0000256" key="7">
    <source>
        <dbReference type="SAM" id="Phobius"/>
    </source>
</evidence>
<dbReference type="InterPro" id="IPR050622">
    <property type="entry name" value="CPA3_antiporter_subunitB"/>
</dbReference>
<evidence type="ECO:0000256" key="1">
    <source>
        <dbReference type="ARBA" id="ARBA00004651"/>
    </source>
</evidence>
<feature type="transmembrane region" description="Helical" evidence="7">
    <location>
        <begin position="12"/>
        <end position="30"/>
    </location>
</feature>